<evidence type="ECO:0000313" key="2">
    <source>
        <dbReference type="EMBL" id="VXD17603.1"/>
    </source>
</evidence>
<dbReference type="CDD" id="cd09742">
    <property type="entry name" value="Csm6_III-A"/>
    <property type="match status" value="1"/>
</dbReference>
<organism evidence="2 3">
    <name type="scientific">Planktothrix serta PCC 8927</name>
    <dbReference type="NCBI Taxonomy" id="671068"/>
    <lineage>
        <taxon>Bacteria</taxon>
        <taxon>Bacillati</taxon>
        <taxon>Cyanobacteriota</taxon>
        <taxon>Cyanophyceae</taxon>
        <taxon>Oscillatoriophycideae</taxon>
        <taxon>Oscillatoriales</taxon>
        <taxon>Microcoleaceae</taxon>
        <taxon>Planktothrix</taxon>
    </lineage>
</organism>
<name>A0A7Z9DZF7_9CYAN</name>
<dbReference type="Pfam" id="PF09651">
    <property type="entry name" value="Cas_APE2256"/>
    <property type="match status" value="1"/>
</dbReference>
<comment type="caution">
    <text evidence="2">The sequence shown here is derived from an EMBL/GenBank/DDBJ whole genome shotgun (WGS) entry which is preliminary data.</text>
</comment>
<dbReference type="OrthoDB" id="9772362at2"/>
<reference evidence="2" key="1">
    <citation type="submission" date="2019-10" db="EMBL/GenBank/DDBJ databases">
        <authorList>
            <consortium name="Genoscope - CEA"/>
            <person name="William W."/>
        </authorList>
    </citation>
    <scope>NUCLEOTIDE SEQUENCE [LARGE SCALE GENOMIC DNA]</scope>
    <source>
        <strain evidence="2">BBR_PRJEB10992</strain>
    </source>
</reference>
<dbReference type="Gene3D" id="3.40.50.10770">
    <property type="entry name" value="Hypothetical protein VC1899 like domain (Restriction endonuclease-like)"/>
    <property type="match status" value="1"/>
</dbReference>
<evidence type="ECO:0000259" key="1">
    <source>
        <dbReference type="Pfam" id="PF09651"/>
    </source>
</evidence>
<dbReference type="RefSeq" id="WP_083621171.1">
    <property type="nucleotide sequence ID" value="NZ_LR734869.1"/>
</dbReference>
<keyword evidence="3" id="KW-1185">Reference proteome</keyword>
<dbReference type="NCBIfam" id="TIGR02619">
    <property type="entry name" value="putative CRISPR-associated protein, APE2256 family"/>
    <property type="match status" value="1"/>
</dbReference>
<dbReference type="EMBL" id="CZCU02000136">
    <property type="protein sequence ID" value="VXD17603.1"/>
    <property type="molecule type" value="Genomic_DNA"/>
</dbReference>
<dbReference type="InterPro" id="IPR013442">
    <property type="entry name" value="SSO1393-like"/>
</dbReference>
<accession>A0A7Z9DZF7</accession>
<gene>
    <name evidence="2" type="ORF">PL8927_600026</name>
</gene>
<feature type="domain" description="CRISPR system ring nuclease SSO1393-like" evidence="1">
    <location>
        <begin position="71"/>
        <end position="208"/>
    </location>
</feature>
<evidence type="ECO:0000313" key="3">
    <source>
        <dbReference type="Proteomes" id="UP000184550"/>
    </source>
</evidence>
<protein>
    <recommendedName>
        <fullName evidence="1">CRISPR system ring nuclease SSO1393-like domain-containing protein</fullName>
    </recommendedName>
</protein>
<sequence>MPRFVLSTIGTSLLTQQIDRDNREETDWSKSLSNHANLKLDETPENIKQIIKELQKRATEKLNQNDIPKIRRASAELNGIYGLYEEQLEQGKQDIHWLVATDTAQGEATAKIVQSFLEKHGIVTQILQPNNLSATSTEDFQNGIDELLKWIDDTIPGYQDSDYRIIFNLVGGFKSLQAYLNTIGMFYANEIIYIFEGVGSKLITIPRLPIQIDTSKIQPVQFALMAAGAWIEQSKLQDVYETLIFSVDNEATLSNWGRLTWNKVKSKFLGGDLLKFPRLQYEDSFIRDYGKINNVKEKIKIQEVLAKVSYFLLKYNGDTAPLCRDGGLLYEDYVNKGGIAHFRVTQGIRISCRTSEETLVLRHYGTEPEVNNNP</sequence>
<dbReference type="AlphaFoldDB" id="A0A7Z9DZF7"/>
<dbReference type="Proteomes" id="UP000184550">
    <property type="component" value="Unassembled WGS sequence"/>
</dbReference>
<dbReference type="Gene3D" id="1.10.196.30">
    <property type="match status" value="1"/>
</dbReference>
<proteinExistence type="predicted"/>